<keyword evidence="2" id="KW-1133">Transmembrane helix</keyword>
<keyword evidence="2" id="KW-0472">Membrane</keyword>
<dbReference type="KEGG" id="proe:H9L23_02500"/>
<evidence type="ECO:0000313" key="4">
    <source>
        <dbReference type="EMBL" id="QNN42996.1"/>
    </source>
</evidence>
<evidence type="ECO:0000313" key="5">
    <source>
        <dbReference type="Proteomes" id="UP000515806"/>
    </source>
</evidence>
<dbReference type="Pfam" id="PF12508">
    <property type="entry name" value="Transposon_TraM"/>
    <property type="match status" value="1"/>
</dbReference>
<evidence type="ECO:0000256" key="2">
    <source>
        <dbReference type="SAM" id="Phobius"/>
    </source>
</evidence>
<keyword evidence="5" id="KW-1185">Reference proteome</keyword>
<protein>
    <submittedName>
        <fullName evidence="4">Conjugative transposon protein TraM</fullName>
    </submittedName>
</protein>
<proteinExistence type="predicted"/>
<reference evidence="4 5" key="1">
    <citation type="submission" date="2020-08" db="EMBL/GenBank/DDBJ databases">
        <title>Genome sequence of Pedobacter roseus KACC 11594T.</title>
        <authorList>
            <person name="Hyun D.-W."/>
            <person name="Bae J.-W."/>
        </authorList>
    </citation>
    <scope>NUCLEOTIDE SEQUENCE [LARGE SCALE GENOMIC DNA]</scope>
    <source>
        <strain evidence="4 5">KACC 11594</strain>
    </source>
</reference>
<feature type="region of interest" description="Disordered" evidence="1">
    <location>
        <begin position="118"/>
        <end position="149"/>
    </location>
</feature>
<dbReference type="EMBL" id="CP060723">
    <property type="protein sequence ID" value="QNN42996.1"/>
    <property type="molecule type" value="Genomic_DNA"/>
</dbReference>
<feature type="transmembrane region" description="Helical" evidence="2">
    <location>
        <begin position="12"/>
        <end position="31"/>
    </location>
</feature>
<dbReference type="Proteomes" id="UP000515806">
    <property type="component" value="Chromosome"/>
</dbReference>
<dbReference type="InterPro" id="IPR055407">
    <property type="entry name" value="TraM_C"/>
</dbReference>
<sequence length="405" mass="43622">MKKINLKNPRYVLPVLCLPFIILLFFIFRAYSAKGDKTQGKEKGGLQSGLAGVSDEVSGQKLQDKLQAFEERYRRSDAPSALSQLGAEGPLDADPLTDHPLSGQKMLDSIESAIRSRYSQSPAGPYALNFPQKGARGRDEQKGSQSALERDRAIAEALNELQRSGPSAPNRDSPADPMALFRAQMAIVDSIGRAGDSSLKPGLESPGQLPGTANKRPVAKALRVSMDSIPRGGGASGEKLAGAVNIPVMIDEQLTGRLGSRMRMRLLADIRAEKLLIKKGTTLFGTISSFSAQRIGISVSSVLLDGEILPLNLEAYDLDGLKGIYVPSSAFRELGRDVGSASPQGLSIEGAFGENRQMMSLMGRVFQSASGAFTRLVRQNKAKIKYGTLLYLVDPDELSSRQKNL</sequence>
<feature type="compositionally biased region" description="Basic and acidic residues" evidence="1">
    <location>
        <begin position="136"/>
        <end position="149"/>
    </location>
</feature>
<keyword evidence="2" id="KW-0812">Transmembrane</keyword>
<feature type="region of interest" description="Disordered" evidence="1">
    <location>
        <begin position="77"/>
        <end position="103"/>
    </location>
</feature>
<accession>A0A7G9QI21</accession>
<dbReference type="RefSeq" id="WP_187593516.1">
    <property type="nucleotide sequence ID" value="NZ_CP060723.1"/>
</dbReference>
<gene>
    <name evidence="4" type="ORF">H9L23_02500</name>
</gene>
<dbReference type="AlphaFoldDB" id="A0A7G9QI21"/>
<organism evidence="4 5">
    <name type="scientific">Pedobacter roseus</name>
    <dbReference type="NCBI Taxonomy" id="336820"/>
    <lineage>
        <taxon>Bacteria</taxon>
        <taxon>Pseudomonadati</taxon>
        <taxon>Bacteroidota</taxon>
        <taxon>Sphingobacteriia</taxon>
        <taxon>Sphingobacteriales</taxon>
        <taxon>Sphingobacteriaceae</taxon>
        <taxon>Pedobacter</taxon>
    </lineage>
</organism>
<feature type="domain" description="Conjugative transposon TraM C-terminal" evidence="3">
    <location>
        <begin position="246"/>
        <end position="393"/>
    </location>
</feature>
<name>A0A7G9QI21_9SPHI</name>
<evidence type="ECO:0000256" key="1">
    <source>
        <dbReference type="SAM" id="MobiDB-lite"/>
    </source>
</evidence>
<evidence type="ECO:0000259" key="3">
    <source>
        <dbReference type="Pfam" id="PF12508"/>
    </source>
</evidence>